<dbReference type="EMBL" id="CM056741">
    <property type="protein sequence ID" value="KAJ8685313.1"/>
    <property type="molecule type" value="Genomic_DNA"/>
</dbReference>
<evidence type="ECO:0000313" key="1">
    <source>
        <dbReference type="EMBL" id="KAJ8685313.1"/>
    </source>
</evidence>
<sequence length="125" mass="13417">MVNKPDAVAASSKAEKYRVVMLDSMSSRATGRCCMWLIAAAGPGSKTHTVSITARIDDDRCLVEAMIHDDPRLCTVGAGERLAHVDIPADPGSVLTSTHFGQNMAAIRLLLLLTDAHRGKSRGMR</sequence>
<comment type="caution">
    <text evidence="1">The sequence shown here is derived from an EMBL/GenBank/DDBJ whole genome shotgun (WGS) entry which is preliminary data.</text>
</comment>
<accession>A0ACC2PPC6</accession>
<dbReference type="Proteomes" id="UP001239111">
    <property type="component" value="Chromosome 1"/>
</dbReference>
<protein>
    <submittedName>
        <fullName evidence="1">Uncharacterized protein</fullName>
    </submittedName>
</protein>
<gene>
    <name evidence="1" type="ORF">QAD02_021106</name>
</gene>
<name>A0ACC2PPC6_9HYME</name>
<proteinExistence type="predicted"/>
<keyword evidence="2" id="KW-1185">Reference proteome</keyword>
<evidence type="ECO:0000313" key="2">
    <source>
        <dbReference type="Proteomes" id="UP001239111"/>
    </source>
</evidence>
<reference evidence="1" key="1">
    <citation type="submission" date="2023-04" db="EMBL/GenBank/DDBJ databases">
        <title>A chromosome-level genome assembly of the parasitoid wasp Eretmocerus hayati.</title>
        <authorList>
            <person name="Zhong Y."/>
            <person name="Liu S."/>
            <person name="Liu Y."/>
        </authorList>
    </citation>
    <scope>NUCLEOTIDE SEQUENCE</scope>
    <source>
        <strain evidence="1">ZJU_SS_LIU_2023</strain>
    </source>
</reference>
<organism evidence="1 2">
    <name type="scientific">Eretmocerus hayati</name>
    <dbReference type="NCBI Taxonomy" id="131215"/>
    <lineage>
        <taxon>Eukaryota</taxon>
        <taxon>Metazoa</taxon>
        <taxon>Ecdysozoa</taxon>
        <taxon>Arthropoda</taxon>
        <taxon>Hexapoda</taxon>
        <taxon>Insecta</taxon>
        <taxon>Pterygota</taxon>
        <taxon>Neoptera</taxon>
        <taxon>Endopterygota</taxon>
        <taxon>Hymenoptera</taxon>
        <taxon>Apocrita</taxon>
        <taxon>Proctotrupomorpha</taxon>
        <taxon>Chalcidoidea</taxon>
        <taxon>Aphelinidae</taxon>
        <taxon>Aphelininae</taxon>
        <taxon>Eretmocerus</taxon>
    </lineage>
</organism>